<dbReference type="HAMAP" id="MF_00265">
    <property type="entry name" value="VapC_Nob1"/>
    <property type="match status" value="1"/>
</dbReference>
<evidence type="ECO:0000256" key="8">
    <source>
        <dbReference type="HAMAP-Rule" id="MF_00265"/>
    </source>
</evidence>
<dbReference type="Gene3D" id="3.40.50.1010">
    <property type="entry name" value="5'-nuclease"/>
    <property type="match status" value="1"/>
</dbReference>
<evidence type="ECO:0000256" key="4">
    <source>
        <dbReference type="ARBA" id="ARBA00022723"/>
    </source>
</evidence>
<keyword evidence="3 8" id="KW-0540">Nuclease</keyword>
<feature type="binding site" evidence="8">
    <location>
        <position position="98"/>
    </location>
    <ligand>
        <name>Mg(2+)</name>
        <dbReference type="ChEBI" id="CHEBI:18420"/>
    </ligand>
</feature>
<keyword evidence="10" id="KW-1185">Reference proteome</keyword>
<dbReference type="GO" id="GO:0004540">
    <property type="term" value="F:RNA nuclease activity"/>
    <property type="evidence" value="ECO:0007669"/>
    <property type="project" value="InterPro"/>
</dbReference>
<comment type="cofactor">
    <cofactor evidence="1 8">
        <name>Mg(2+)</name>
        <dbReference type="ChEBI" id="CHEBI:18420"/>
    </cofactor>
</comment>
<dbReference type="Proteomes" id="UP000204221">
    <property type="component" value="Chromosome"/>
</dbReference>
<proteinExistence type="inferred from homology"/>
<evidence type="ECO:0000256" key="2">
    <source>
        <dbReference type="ARBA" id="ARBA00022649"/>
    </source>
</evidence>
<organism evidence="9 10">
    <name type="scientific">Actinoalloteichus hoggarensis</name>
    <dbReference type="NCBI Taxonomy" id="1470176"/>
    <lineage>
        <taxon>Bacteria</taxon>
        <taxon>Bacillati</taxon>
        <taxon>Actinomycetota</taxon>
        <taxon>Actinomycetes</taxon>
        <taxon>Pseudonocardiales</taxon>
        <taxon>Pseudonocardiaceae</taxon>
        <taxon>Actinoalloteichus</taxon>
    </lineage>
</organism>
<dbReference type="PANTHER" id="PTHR33653">
    <property type="entry name" value="RIBONUCLEASE VAPC2"/>
    <property type="match status" value="1"/>
</dbReference>
<name>A0A221W9I2_9PSEU</name>
<evidence type="ECO:0000313" key="10">
    <source>
        <dbReference type="Proteomes" id="UP000204221"/>
    </source>
</evidence>
<dbReference type="InterPro" id="IPR002716">
    <property type="entry name" value="PIN_dom"/>
</dbReference>
<evidence type="ECO:0000256" key="6">
    <source>
        <dbReference type="ARBA" id="ARBA00022842"/>
    </source>
</evidence>
<dbReference type="OrthoDB" id="9811788at2"/>
<evidence type="ECO:0000256" key="1">
    <source>
        <dbReference type="ARBA" id="ARBA00001946"/>
    </source>
</evidence>
<dbReference type="KEGG" id="ahg:AHOG_23940"/>
<dbReference type="InterPro" id="IPR022907">
    <property type="entry name" value="VapC_family"/>
</dbReference>
<dbReference type="EMBL" id="CP022521">
    <property type="protein sequence ID" value="ASO22394.1"/>
    <property type="molecule type" value="Genomic_DNA"/>
</dbReference>
<gene>
    <name evidence="8" type="primary">vapC</name>
    <name evidence="9" type="ORF">AHOG_23940</name>
</gene>
<dbReference type="InterPro" id="IPR029060">
    <property type="entry name" value="PIN-like_dom_sf"/>
</dbReference>
<dbReference type="SMART" id="SM00670">
    <property type="entry name" value="PINc"/>
    <property type="match status" value="1"/>
</dbReference>
<dbReference type="InterPro" id="IPR050556">
    <property type="entry name" value="Type_II_TA_system_RNase"/>
</dbReference>
<protein>
    <recommendedName>
        <fullName evidence="8">Ribonuclease VapC</fullName>
        <shortName evidence="8">RNase VapC</shortName>
        <ecNumber evidence="8">3.1.-.-</ecNumber>
    </recommendedName>
    <alternativeName>
        <fullName evidence="8">Toxin VapC</fullName>
    </alternativeName>
</protein>
<dbReference type="EC" id="3.1.-.-" evidence="8"/>
<keyword evidence="6 8" id="KW-0460">Magnesium</keyword>
<keyword evidence="8" id="KW-0800">Toxin</keyword>
<feature type="binding site" evidence="8">
    <location>
        <position position="7"/>
    </location>
    <ligand>
        <name>Mg(2+)</name>
        <dbReference type="ChEBI" id="CHEBI:18420"/>
    </ligand>
</feature>
<dbReference type="PANTHER" id="PTHR33653:SF1">
    <property type="entry name" value="RIBONUCLEASE VAPC2"/>
    <property type="match status" value="1"/>
</dbReference>
<dbReference type="RefSeq" id="WP_093943359.1">
    <property type="nucleotide sequence ID" value="NZ_CP022521.1"/>
</dbReference>
<dbReference type="GO" id="GO:0016787">
    <property type="term" value="F:hydrolase activity"/>
    <property type="evidence" value="ECO:0007669"/>
    <property type="project" value="UniProtKB-KW"/>
</dbReference>
<keyword evidence="5 8" id="KW-0378">Hydrolase</keyword>
<dbReference type="SUPFAM" id="SSF88723">
    <property type="entry name" value="PIN domain-like"/>
    <property type="match status" value="1"/>
</dbReference>
<dbReference type="GO" id="GO:0000287">
    <property type="term" value="F:magnesium ion binding"/>
    <property type="evidence" value="ECO:0007669"/>
    <property type="project" value="UniProtKB-UniRule"/>
</dbReference>
<sequence length="136" mass="15272">MKAYLIDSSVWIDVLTDRPGAAQDRFVELAAEPDQIVTTEPVLMELRAGANGLRRLRIESVLNRLRLRGIDPAIDFHYAADLYRNVRISGHTVRSMVDCLIASVAVRTEAILVHRDRDFERIAAVASDLRSESLLT</sequence>
<reference evidence="9 10" key="1">
    <citation type="submission" date="2017-07" db="EMBL/GenBank/DDBJ databases">
        <title>Complete genome sequence of Actinoalloteichus hoggarensis DSM 45943, type strain of Actinoalloteichus hoggarensis.</title>
        <authorList>
            <person name="Ruckert C."/>
            <person name="Nouioui I."/>
            <person name="Willmese J."/>
            <person name="van Wezel G."/>
            <person name="Klenk H.-P."/>
            <person name="Kalinowski J."/>
            <person name="Zotchev S.B."/>
        </authorList>
    </citation>
    <scope>NUCLEOTIDE SEQUENCE [LARGE SCALE GENOMIC DNA]</scope>
    <source>
        <strain evidence="9 10">DSM 45943</strain>
    </source>
</reference>
<comment type="similarity">
    <text evidence="7 8">Belongs to the PINc/VapC protein family.</text>
</comment>
<comment type="function">
    <text evidence="8">Toxic component of a toxin-antitoxin (TA) system. An RNase.</text>
</comment>
<dbReference type="Pfam" id="PF01850">
    <property type="entry name" value="PIN"/>
    <property type="match status" value="1"/>
</dbReference>
<evidence type="ECO:0000313" key="9">
    <source>
        <dbReference type="EMBL" id="ASO22394.1"/>
    </source>
</evidence>
<dbReference type="CDD" id="cd18756">
    <property type="entry name" value="PIN_MtVapC15-VapC11-like"/>
    <property type="match status" value="1"/>
</dbReference>
<keyword evidence="4 8" id="KW-0479">Metal-binding</keyword>
<evidence type="ECO:0000256" key="3">
    <source>
        <dbReference type="ARBA" id="ARBA00022722"/>
    </source>
</evidence>
<evidence type="ECO:0000256" key="7">
    <source>
        <dbReference type="ARBA" id="ARBA00038093"/>
    </source>
</evidence>
<dbReference type="GO" id="GO:0090729">
    <property type="term" value="F:toxin activity"/>
    <property type="evidence" value="ECO:0007669"/>
    <property type="project" value="UniProtKB-KW"/>
</dbReference>
<keyword evidence="2 8" id="KW-1277">Toxin-antitoxin system</keyword>
<evidence type="ECO:0000256" key="5">
    <source>
        <dbReference type="ARBA" id="ARBA00022801"/>
    </source>
</evidence>
<dbReference type="AlphaFoldDB" id="A0A221W9I2"/>
<accession>A0A221W9I2</accession>